<feature type="region of interest" description="Disordered" evidence="5">
    <location>
        <begin position="1"/>
        <end position="81"/>
    </location>
</feature>
<evidence type="ECO:0000256" key="1">
    <source>
        <dbReference type="ARBA" id="ARBA00023015"/>
    </source>
</evidence>
<evidence type="ECO:0000256" key="3">
    <source>
        <dbReference type="ARBA" id="ARBA00023163"/>
    </source>
</evidence>
<evidence type="ECO:0000313" key="7">
    <source>
        <dbReference type="EMBL" id="RJF89211.1"/>
    </source>
</evidence>
<dbReference type="GO" id="GO:0003700">
    <property type="term" value="F:DNA-binding transcription factor activity"/>
    <property type="evidence" value="ECO:0007669"/>
    <property type="project" value="TreeGrafter"/>
</dbReference>
<evidence type="ECO:0000313" key="8">
    <source>
        <dbReference type="Proteomes" id="UP000284605"/>
    </source>
</evidence>
<gene>
    <name evidence="7" type="ORF">D3874_21405</name>
</gene>
<evidence type="ECO:0000256" key="5">
    <source>
        <dbReference type="SAM" id="MobiDB-lite"/>
    </source>
</evidence>
<comment type="caution">
    <text evidence="7">The sequence shown here is derived from an EMBL/GenBank/DDBJ whole genome shotgun (WGS) entry which is preliminary data.</text>
</comment>
<dbReference type="InterPro" id="IPR001647">
    <property type="entry name" value="HTH_TetR"/>
</dbReference>
<dbReference type="AlphaFoldDB" id="A0A418WGQ6"/>
<accession>A0A418WGQ6</accession>
<keyword evidence="2 4" id="KW-0238">DNA-binding</keyword>
<dbReference type="SUPFAM" id="SSF46689">
    <property type="entry name" value="Homeodomain-like"/>
    <property type="match status" value="1"/>
</dbReference>
<dbReference type="OrthoDB" id="7914379at2"/>
<dbReference type="InterPro" id="IPR050109">
    <property type="entry name" value="HTH-type_TetR-like_transc_reg"/>
</dbReference>
<feature type="domain" description="HTH tetR-type" evidence="6">
    <location>
        <begin position="88"/>
        <end position="148"/>
    </location>
</feature>
<sequence>MRLKADPVLGNSSTAPGGGGGQVKSDGSSSTAKADPAKTDNGFPYRMSRSVVKTRTGPPRSKLAAIHGKDEPGLPRGRSSIPADQAREAQKLRLLRAAVTAVSELGYGTTTIAEIVARARVSRREFYALFESKEACFFSACETGLDVMMGRMSNLLENQNIWEPRSALRAAIRLNLQGMAEEPEFTRCIAIGTMEAGGAALQLRFAMVHRWVTMIKAWHGAARAVAPDDWREVQPATYIGLVGAVSELITTASVDNRVAELPQQEDVIVDLLCSVLEAR</sequence>
<protein>
    <submittedName>
        <fullName evidence="7">TetR/AcrR family transcriptional regulator</fullName>
    </submittedName>
</protein>
<evidence type="ECO:0000256" key="2">
    <source>
        <dbReference type="ARBA" id="ARBA00023125"/>
    </source>
</evidence>
<dbReference type="PANTHER" id="PTHR30055">
    <property type="entry name" value="HTH-TYPE TRANSCRIPTIONAL REGULATOR RUTR"/>
    <property type="match status" value="1"/>
</dbReference>
<dbReference type="Pfam" id="PF00440">
    <property type="entry name" value="TetR_N"/>
    <property type="match status" value="1"/>
</dbReference>
<evidence type="ECO:0000256" key="4">
    <source>
        <dbReference type="PROSITE-ProRule" id="PRU00335"/>
    </source>
</evidence>
<dbReference type="EMBL" id="QYUK01000011">
    <property type="protein sequence ID" value="RJF89211.1"/>
    <property type="molecule type" value="Genomic_DNA"/>
</dbReference>
<dbReference type="Proteomes" id="UP000284605">
    <property type="component" value="Unassembled WGS sequence"/>
</dbReference>
<dbReference type="Gene3D" id="1.10.10.60">
    <property type="entry name" value="Homeodomain-like"/>
    <property type="match status" value="1"/>
</dbReference>
<dbReference type="GO" id="GO:0000976">
    <property type="term" value="F:transcription cis-regulatory region binding"/>
    <property type="evidence" value="ECO:0007669"/>
    <property type="project" value="TreeGrafter"/>
</dbReference>
<feature type="DNA-binding region" description="H-T-H motif" evidence="4">
    <location>
        <begin position="111"/>
        <end position="130"/>
    </location>
</feature>
<organism evidence="7 8">
    <name type="scientific">Oleomonas cavernae</name>
    <dbReference type="NCBI Taxonomy" id="2320859"/>
    <lineage>
        <taxon>Bacteria</taxon>
        <taxon>Pseudomonadati</taxon>
        <taxon>Pseudomonadota</taxon>
        <taxon>Alphaproteobacteria</taxon>
        <taxon>Acetobacterales</taxon>
        <taxon>Acetobacteraceae</taxon>
        <taxon>Oleomonas</taxon>
    </lineage>
</organism>
<dbReference type="PROSITE" id="PS50977">
    <property type="entry name" value="HTH_TETR_2"/>
    <property type="match status" value="1"/>
</dbReference>
<dbReference type="Gene3D" id="1.10.357.10">
    <property type="entry name" value="Tetracycline Repressor, domain 2"/>
    <property type="match status" value="1"/>
</dbReference>
<keyword evidence="1" id="KW-0805">Transcription regulation</keyword>
<evidence type="ECO:0000259" key="6">
    <source>
        <dbReference type="PROSITE" id="PS50977"/>
    </source>
</evidence>
<proteinExistence type="predicted"/>
<dbReference type="PANTHER" id="PTHR30055:SF238">
    <property type="entry name" value="MYCOFACTOCIN BIOSYNTHESIS TRANSCRIPTIONAL REGULATOR MFTR-RELATED"/>
    <property type="match status" value="1"/>
</dbReference>
<reference evidence="7 8" key="1">
    <citation type="submission" date="2018-09" db="EMBL/GenBank/DDBJ databases">
        <authorList>
            <person name="Zhu H."/>
        </authorList>
    </citation>
    <scope>NUCLEOTIDE SEQUENCE [LARGE SCALE GENOMIC DNA]</scope>
    <source>
        <strain evidence="7 8">K1W22B-8</strain>
    </source>
</reference>
<dbReference type="InterPro" id="IPR009057">
    <property type="entry name" value="Homeodomain-like_sf"/>
</dbReference>
<keyword evidence="3" id="KW-0804">Transcription</keyword>
<name>A0A418WGQ6_9PROT</name>
<dbReference type="RefSeq" id="WP_119780658.1">
    <property type="nucleotide sequence ID" value="NZ_QYUK01000011.1"/>
</dbReference>
<keyword evidence="8" id="KW-1185">Reference proteome</keyword>